<evidence type="ECO:0000313" key="9">
    <source>
        <dbReference type="EMBL" id="AGH42761.1"/>
    </source>
</evidence>
<dbReference type="AlphaFoldDB" id="K7A781"/>
<dbReference type="PATRIC" id="fig|1129794.4.peg.646"/>
<feature type="transmembrane region" description="Helical" evidence="8">
    <location>
        <begin position="20"/>
        <end position="42"/>
    </location>
</feature>
<keyword evidence="5 8" id="KW-1133">Transmembrane helix</keyword>
<keyword evidence="7" id="KW-0653">Protein transport</keyword>
<keyword evidence="4 7" id="KW-0812">Transmembrane</keyword>
<evidence type="ECO:0008006" key="11">
    <source>
        <dbReference type="Google" id="ProtNLM"/>
    </source>
</evidence>
<dbReference type="InterPro" id="IPR003400">
    <property type="entry name" value="ExbD"/>
</dbReference>
<keyword evidence="10" id="KW-1185">Reference proteome</keyword>
<accession>K7A781</accession>
<keyword evidence="3" id="KW-1003">Cell membrane</keyword>
<dbReference type="EMBL" id="CP003837">
    <property type="protein sequence ID" value="AGH42761.1"/>
    <property type="molecule type" value="Genomic_DNA"/>
</dbReference>
<protein>
    <recommendedName>
        <fullName evidence="11">Biopolymer transport protein ExbD/TolR</fullName>
    </recommendedName>
</protein>
<dbReference type="Pfam" id="PF02472">
    <property type="entry name" value="ExbD"/>
    <property type="match status" value="1"/>
</dbReference>
<evidence type="ECO:0000256" key="6">
    <source>
        <dbReference type="ARBA" id="ARBA00023136"/>
    </source>
</evidence>
<dbReference type="GO" id="GO:0022857">
    <property type="term" value="F:transmembrane transporter activity"/>
    <property type="evidence" value="ECO:0007669"/>
    <property type="project" value="InterPro"/>
</dbReference>
<dbReference type="STRING" id="1129794.C427_0651"/>
<dbReference type="GO" id="GO:0015031">
    <property type="term" value="P:protein transport"/>
    <property type="evidence" value="ECO:0007669"/>
    <property type="project" value="UniProtKB-KW"/>
</dbReference>
<reference evidence="9 10" key="1">
    <citation type="journal article" date="2013" name="Genome Announc.">
        <title>Complete Genome Sequence of Glaciecola psychrophila Strain 170T.</title>
        <authorList>
            <person name="Yin J."/>
            <person name="Chen J."/>
            <person name="Liu G."/>
            <person name="Yu Y."/>
            <person name="Song L."/>
            <person name="Wang X."/>
            <person name="Qu X."/>
        </authorList>
    </citation>
    <scope>NUCLEOTIDE SEQUENCE [LARGE SCALE GENOMIC DNA]</scope>
    <source>
        <strain evidence="9 10">170</strain>
    </source>
</reference>
<dbReference type="RefSeq" id="WP_007636223.1">
    <property type="nucleotide sequence ID" value="NC_020514.1"/>
</dbReference>
<dbReference type="Proteomes" id="UP000011864">
    <property type="component" value="Chromosome"/>
</dbReference>
<evidence type="ECO:0000256" key="2">
    <source>
        <dbReference type="ARBA" id="ARBA00005811"/>
    </source>
</evidence>
<evidence type="ECO:0000256" key="3">
    <source>
        <dbReference type="ARBA" id="ARBA00022475"/>
    </source>
</evidence>
<comment type="similarity">
    <text evidence="2 7">Belongs to the ExbD/TolR family.</text>
</comment>
<name>K7A781_9ALTE</name>
<evidence type="ECO:0000256" key="8">
    <source>
        <dbReference type="SAM" id="Phobius"/>
    </source>
</evidence>
<evidence type="ECO:0000256" key="1">
    <source>
        <dbReference type="ARBA" id="ARBA00004162"/>
    </source>
</evidence>
<dbReference type="eggNOG" id="COG0848">
    <property type="taxonomic scope" value="Bacteria"/>
</dbReference>
<keyword evidence="6 8" id="KW-0472">Membrane</keyword>
<keyword evidence="7" id="KW-0813">Transport</keyword>
<dbReference type="OrthoDB" id="9150865at2"/>
<dbReference type="HOGENOM" id="CLU_104146_0_0_6"/>
<evidence type="ECO:0000256" key="4">
    <source>
        <dbReference type="ARBA" id="ARBA00022692"/>
    </source>
</evidence>
<sequence length="197" mass="21761">MAGKAKFGRSGRRIKPEAELDITSFMNLMIVLVPVLLMMMVFSRITVLELALPQLGEANEQNIDVKDQRLELVVRADNIAVYYPQGYLVKNIAVTEQGYDYPTLQMVLRQIKQTLINKNMDKKAATLLLEEDIPYQVIVALMDTTRSYQDVLIASVVDAELFPEISLGDAPAAIESKAVAATELIPGASSESSRSAK</sequence>
<dbReference type="GO" id="GO:0005886">
    <property type="term" value="C:plasma membrane"/>
    <property type="evidence" value="ECO:0007669"/>
    <property type="project" value="UniProtKB-SubCell"/>
</dbReference>
<evidence type="ECO:0000256" key="5">
    <source>
        <dbReference type="ARBA" id="ARBA00022989"/>
    </source>
</evidence>
<evidence type="ECO:0000256" key="7">
    <source>
        <dbReference type="RuleBase" id="RU003879"/>
    </source>
</evidence>
<proteinExistence type="inferred from homology"/>
<gene>
    <name evidence="9" type="ORF">C427_0651</name>
</gene>
<evidence type="ECO:0000313" key="10">
    <source>
        <dbReference type="Proteomes" id="UP000011864"/>
    </source>
</evidence>
<dbReference type="KEGG" id="gps:C427_0651"/>
<organism evidence="9 10">
    <name type="scientific">Paraglaciecola psychrophila 170</name>
    <dbReference type="NCBI Taxonomy" id="1129794"/>
    <lineage>
        <taxon>Bacteria</taxon>
        <taxon>Pseudomonadati</taxon>
        <taxon>Pseudomonadota</taxon>
        <taxon>Gammaproteobacteria</taxon>
        <taxon>Alteromonadales</taxon>
        <taxon>Alteromonadaceae</taxon>
        <taxon>Paraglaciecola</taxon>
    </lineage>
</organism>
<comment type="subcellular location">
    <subcellularLocation>
        <location evidence="1">Cell membrane</location>
        <topology evidence="1">Single-pass membrane protein</topology>
    </subcellularLocation>
    <subcellularLocation>
        <location evidence="7">Cell membrane</location>
        <topology evidence="7">Single-pass type II membrane protein</topology>
    </subcellularLocation>
</comment>